<dbReference type="PRINTS" id="PR00420">
    <property type="entry name" value="RNGMNOXGNASE"/>
</dbReference>
<name>A0A081FX12_9GAMM</name>
<feature type="domain" description="FAD-binding" evidence="3">
    <location>
        <begin position="6"/>
        <end position="344"/>
    </location>
</feature>
<dbReference type="Pfam" id="PF01494">
    <property type="entry name" value="FAD_binding_3"/>
    <property type="match status" value="1"/>
</dbReference>
<gene>
    <name evidence="4" type="ORF">ADIMK_2591</name>
</gene>
<dbReference type="InterPro" id="IPR036188">
    <property type="entry name" value="FAD/NAD-bd_sf"/>
</dbReference>
<dbReference type="InterPro" id="IPR050493">
    <property type="entry name" value="FAD-dep_Monooxygenase_BioMet"/>
</dbReference>
<dbReference type="PANTHER" id="PTHR13789">
    <property type="entry name" value="MONOOXYGENASE"/>
    <property type="match status" value="1"/>
</dbReference>
<dbReference type="NCBIfam" id="NF005313">
    <property type="entry name" value="PRK06847.1"/>
    <property type="match status" value="1"/>
</dbReference>
<dbReference type="InterPro" id="IPR002938">
    <property type="entry name" value="FAD-bd"/>
</dbReference>
<evidence type="ECO:0000313" key="5">
    <source>
        <dbReference type="Proteomes" id="UP000028252"/>
    </source>
</evidence>
<protein>
    <submittedName>
        <fullName evidence="4">Salicylate hydroxylase</fullName>
        <ecNumber evidence="4">1.14.13.1</ecNumber>
    </submittedName>
</protein>
<evidence type="ECO:0000256" key="2">
    <source>
        <dbReference type="ARBA" id="ARBA00023033"/>
    </source>
</evidence>
<dbReference type="AlphaFoldDB" id="A0A081FX12"/>
<dbReference type="PANTHER" id="PTHR13789:SF309">
    <property type="entry name" value="PUTATIVE (AFU_ORTHOLOGUE AFUA_6G14510)-RELATED"/>
    <property type="match status" value="1"/>
</dbReference>
<accession>A0A081FX12</accession>
<organism evidence="4 5">
    <name type="scientific">Marinobacterium lacunae</name>
    <dbReference type="NCBI Taxonomy" id="1232683"/>
    <lineage>
        <taxon>Bacteria</taxon>
        <taxon>Pseudomonadati</taxon>
        <taxon>Pseudomonadota</taxon>
        <taxon>Gammaproteobacteria</taxon>
        <taxon>Oceanospirillales</taxon>
        <taxon>Oceanospirillaceae</taxon>
        <taxon>Marinobacterium</taxon>
    </lineage>
</organism>
<dbReference type="Gene3D" id="3.50.50.60">
    <property type="entry name" value="FAD/NAD(P)-binding domain"/>
    <property type="match status" value="1"/>
</dbReference>
<dbReference type="EMBL" id="JMQN01000040">
    <property type="protein sequence ID" value="KEA63067.1"/>
    <property type="molecule type" value="Genomic_DNA"/>
</dbReference>
<evidence type="ECO:0000256" key="1">
    <source>
        <dbReference type="ARBA" id="ARBA00023002"/>
    </source>
</evidence>
<dbReference type="GO" id="GO:0071949">
    <property type="term" value="F:FAD binding"/>
    <property type="evidence" value="ECO:0007669"/>
    <property type="project" value="InterPro"/>
</dbReference>
<dbReference type="STRING" id="1232683.ADIMK_2591"/>
<proteinExistence type="predicted"/>
<keyword evidence="1 4" id="KW-0560">Oxidoreductase</keyword>
<reference evidence="4 5" key="1">
    <citation type="submission" date="2014-04" db="EMBL/GenBank/DDBJ databases">
        <title>Marinobacterium kochiensis sp. nov., isolated from sediment sample collected from Kochi backwaters in Kerala, India.</title>
        <authorList>
            <person name="Singh A."/>
            <person name="Pinnaka A.K."/>
        </authorList>
    </citation>
    <scope>NUCLEOTIDE SEQUENCE [LARGE SCALE GENOMIC DNA]</scope>
    <source>
        <strain evidence="4 5">AK27</strain>
    </source>
</reference>
<sequence length="376" mass="41003">MTAVNKVLVIGGGFSGMSAAIELRKGGIEVDLVEIDPDWCPLGAGITINGATLRALESLGLYQRFLDEGFVSDGVDICMADGKHFATLPTPKPVGSDVSGGGGIMRPALARMLADATRGAGVSVRLGCTFEKVELADDSVSVSFTDGTQGRYDLVIGADGVHSKLRAEFFPEVKEPEYIGQGVWRAVMPRPEGLERPRMWLGKHLKLGINPVSKTHMYMFITEDRPTKEHIDPETWPQVFSDLMTHFDDPMVRSLIPHALKQEANIDYRPLANLLVPQPWNRGRLVMIGDTVAATTPHLASGAGIGIESGIVLAQELAANDDLQTALDNFHARRWERCRMVVKNSERLCLIEIAGGDKAEHAQIMRESKEALTQPI</sequence>
<keyword evidence="2" id="KW-0503">Monooxygenase</keyword>
<dbReference type="EC" id="1.14.13.1" evidence="4"/>
<evidence type="ECO:0000313" key="4">
    <source>
        <dbReference type="EMBL" id="KEA63067.1"/>
    </source>
</evidence>
<comment type="caution">
    <text evidence="4">The sequence shown here is derived from an EMBL/GenBank/DDBJ whole genome shotgun (WGS) entry which is preliminary data.</text>
</comment>
<evidence type="ECO:0000259" key="3">
    <source>
        <dbReference type="Pfam" id="PF01494"/>
    </source>
</evidence>
<dbReference type="Proteomes" id="UP000028252">
    <property type="component" value="Unassembled WGS sequence"/>
</dbReference>
<dbReference type="GO" id="GO:0018658">
    <property type="term" value="F:salicylate 1-monooxygenase activity"/>
    <property type="evidence" value="ECO:0007669"/>
    <property type="project" value="UniProtKB-EC"/>
</dbReference>
<dbReference type="RefSeq" id="WP_036188888.1">
    <property type="nucleotide sequence ID" value="NZ_JMQN01000040.1"/>
</dbReference>
<keyword evidence="5" id="KW-1185">Reference proteome</keyword>
<dbReference type="OrthoDB" id="9782160at2"/>
<dbReference type="PATRIC" id="fig|1232683.4.peg.2542"/>
<dbReference type="eggNOG" id="COG0654">
    <property type="taxonomic scope" value="Bacteria"/>
</dbReference>
<dbReference type="SUPFAM" id="SSF51905">
    <property type="entry name" value="FAD/NAD(P)-binding domain"/>
    <property type="match status" value="1"/>
</dbReference>